<accession>A0A1H4P0J1</accession>
<feature type="region of interest" description="Disordered" evidence="1">
    <location>
        <begin position="117"/>
        <end position="139"/>
    </location>
</feature>
<dbReference type="Proteomes" id="UP000182409">
    <property type="component" value="Unassembled WGS sequence"/>
</dbReference>
<organism evidence="3 4">
    <name type="scientific">Terriglobus roseus</name>
    <dbReference type="NCBI Taxonomy" id="392734"/>
    <lineage>
        <taxon>Bacteria</taxon>
        <taxon>Pseudomonadati</taxon>
        <taxon>Acidobacteriota</taxon>
        <taxon>Terriglobia</taxon>
        <taxon>Terriglobales</taxon>
        <taxon>Acidobacteriaceae</taxon>
        <taxon>Terriglobus</taxon>
    </lineage>
</organism>
<dbReference type="EMBL" id="FNSD01000001">
    <property type="protein sequence ID" value="SEC00658.1"/>
    <property type="molecule type" value="Genomic_DNA"/>
</dbReference>
<evidence type="ECO:0000313" key="3">
    <source>
        <dbReference type="EMBL" id="SEC00658.1"/>
    </source>
</evidence>
<feature type="signal peptide" evidence="2">
    <location>
        <begin position="1"/>
        <end position="28"/>
    </location>
</feature>
<protein>
    <recommendedName>
        <fullName evidence="5">LTXXQ motif family protein</fullName>
    </recommendedName>
</protein>
<keyword evidence="2" id="KW-0732">Signal</keyword>
<name>A0A1H4P0J1_9BACT</name>
<dbReference type="AlphaFoldDB" id="A0A1H4P0J1"/>
<evidence type="ECO:0000256" key="1">
    <source>
        <dbReference type="SAM" id="MobiDB-lite"/>
    </source>
</evidence>
<evidence type="ECO:0000256" key="2">
    <source>
        <dbReference type="SAM" id="SignalP"/>
    </source>
</evidence>
<dbReference type="RefSeq" id="WP_074654276.1">
    <property type="nucleotide sequence ID" value="NZ_FNSD01000001.1"/>
</dbReference>
<proteinExistence type="predicted"/>
<feature type="chain" id="PRO_5010339970" description="LTXXQ motif family protein" evidence="2">
    <location>
        <begin position="29"/>
        <end position="139"/>
    </location>
</feature>
<sequence length="139" mass="14763">MKNFLRNATRLSAVALCSAALCTLPAMAQGGGGRGMMTPEQRQAQFDAMAAAVGLTPEQIPQVKAIQDDTMKKMAELRASGGDPQEMRPKMMAINAEQTTKIKALLTDDQKTKYDTYLASRPQRGPGGGMGPGGPPPQQ</sequence>
<reference evidence="3 4" key="1">
    <citation type="submission" date="2016-10" db="EMBL/GenBank/DDBJ databases">
        <authorList>
            <person name="de Groot N.N."/>
        </authorList>
    </citation>
    <scope>NUCLEOTIDE SEQUENCE [LARGE SCALE GENOMIC DNA]</scope>
    <source>
        <strain evidence="3 4">AB35.6</strain>
    </source>
</reference>
<evidence type="ECO:0008006" key="5">
    <source>
        <dbReference type="Google" id="ProtNLM"/>
    </source>
</evidence>
<dbReference type="OrthoDB" id="122223at2"/>
<evidence type="ECO:0000313" key="4">
    <source>
        <dbReference type="Proteomes" id="UP000182409"/>
    </source>
</evidence>
<gene>
    <name evidence="3" type="ORF">SAMN05443244_2409</name>
</gene>